<dbReference type="EMBL" id="JBHSUC010000017">
    <property type="protein sequence ID" value="MFC6362907.1"/>
    <property type="molecule type" value="Genomic_DNA"/>
</dbReference>
<dbReference type="InterPro" id="IPR029062">
    <property type="entry name" value="Class_I_gatase-like"/>
</dbReference>
<dbReference type="Gene3D" id="3.40.50.10740">
    <property type="entry name" value="Class I glutamine amidotransferase-like"/>
    <property type="match status" value="1"/>
</dbReference>
<evidence type="ECO:0000256" key="2">
    <source>
        <dbReference type="ARBA" id="ARBA00022645"/>
    </source>
</evidence>
<feature type="domain" description="LD-carboxypeptidase C-terminal" evidence="7">
    <location>
        <begin position="173"/>
        <end position="289"/>
    </location>
</feature>
<evidence type="ECO:0000256" key="1">
    <source>
        <dbReference type="ARBA" id="ARBA00010233"/>
    </source>
</evidence>
<organism evidence="8 9">
    <name type="scientific">Tatumella punctata</name>
    <dbReference type="NCBI Taxonomy" id="399969"/>
    <lineage>
        <taxon>Bacteria</taxon>
        <taxon>Pseudomonadati</taxon>
        <taxon>Pseudomonadota</taxon>
        <taxon>Gammaproteobacteria</taxon>
        <taxon>Enterobacterales</taxon>
        <taxon>Erwiniaceae</taxon>
        <taxon>Tatumella</taxon>
    </lineage>
</organism>
<protein>
    <submittedName>
        <fullName evidence="8">Muramoyltetrapeptide carboxypeptidase</fullName>
        <ecNumber evidence="8">3.4.17.13</ecNumber>
    </submittedName>
</protein>
<keyword evidence="2 8" id="KW-0121">Carboxypeptidase</keyword>
<dbReference type="CDD" id="cd07025">
    <property type="entry name" value="Peptidase_S66"/>
    <property type="match status" value="1"/>
</dbReference>
<dbReference type="PANTHER" id="PTHR30237">
    <property type="entry name" value="MURAMOYLTETRAPEPTIDE CARBOXYPEPTIDASE"/>
    <property type="match status" value="1"/>
</dbReference>
<dbReference type="Pfam" id="PF02016">
    <property type="entry name" value="Peptidase_S66"/>
    <property type="match status" value="1"/>
</dbReference>
<dbReference type="PIRSF" id="PIRSF028757">
    <property type="entry name" value="LD-carboxypeptidase"/>
    <property type="match status" value="1"/>
</dbReference>
<dbReference type="SUPFAM" id="SSF141986">
    <property type="entry name" value="LD-carboxypeptidase A C-terminal domain-like"/>
    <property type="match status" value="1"/>
</dbReference>
<evidence type="ECO:0000313" key="9">
    <source>
        <dbReference type="Proteomes" id="UP001596215"/>
    </source>
</evidence>
<keyword evidence="5" id="KW-0720">Serine protease</keyword>
<name>A0ABW1VSZ5_9GAMM</name>
<comment type="caution">
    <text evidence="8">The sequence shown here is derived from an EMBL/GenBank/DDBJ whole genome shotgun (WGS) entry which is preliminary data.</text>
</comment>
<keyword evidence="9" id="KW-1185">Reference proteome</keyword>
<evidence type="ECO:0000256" key="5">
    <source>
        <dbReference type="ARBA" id="ARBA00022825"/>
    </source>
</evidence>
<keyword evidence="3" id="KW-0645">Protease</keyword>
<evidence type="ECO:0000313" key="8">
    <source>
        <dbReference type="EMBL" id="MFC6362907.1"/>
    </source>
</evidence>
<dbReference type="NCBIfam" id="NF008424">
    <property type="entry name" value="PRK11253.1"/>
    <property type="match status" value="1"/>
</dbReference>
<reference evidence="9" key="1">
    <citation type="journal article" date="2019" name="Int. J. Syst. Evol. Microbiol.">
        <title>The Global Catalogue of Microorganisms (GCM) 10K type strain sequencing project: providing services to taxonomists for standard genome sequencing and annotation.</title>
        <authorList>
            <consortium name="The Broad Institute Genomics Platform"/>
            <consortium name="The Broad Institute Genome Sequencing Center for Infectious Disease"/>
            <person name="Wu L."/>
            <person name="Ma J."/>
        </authorList>
    </citation>
    <scope>NUCLEOTIDE SEQUENCE [LARGE SCALE GENOMIC DNA]</scope>
    <source>
        <strain evidence="9">CGMCC 4.1530</strain>
    </source>
</reference>
<dbReference type="InterPro" id="IPR027478">
    <property type="entry name" value="LdcA_N"/>
</dbReference>
<dbReference type="Pfam" id="PF17676">
    <property type="entry name" value="Peptidase_S66C"/>
    <property type="match status" value="1"/>
</dbReference>
<dbReference type="Gene3D" id="3.50.30.60">
    <property type="entry name" value="LD-carboxypeptidase A C-terminal domain-like"/>
    <property type="match status" value="1"/>
</dbReference>
<gene>
    <name evidence="8" type="primary">ldcA</name>
    <name evidence="8" type="ORF">ACFP73_12520</name>
</gene>
<evidence type="ECO:0000256" key="3">
    <source>
        <dbReference type="ARBA" id="ARBA00022670"/>
    </source>
</evidence>
<dbReference type="InterPro" id="IPR027461">
    <property type="entry name" value="Carboxypeptidase_A_C_sf"/>
</dbReference>
<dbReference type="GO" id="GO:0106415">
    <property type="term" value="F:muramoyltetrapeptide carboxypeptidase activity"/>
    <property type="evidence" value="ECO:0007669"/>
    <property type="project" value="UniProtKB-EC"/>
</dbReference>
<evidence type="ECO:0000256" key="4">
    <source>
        <dbReference type="ARBA" id="ARBA00022801"/>
    </source>
</evidence>
<accession>A0ABW1VSZ5</accession>
<comment type="similarity">
    <text evidence="1">Belongs to the peptidase S66 family.</text>
</comment>
<evidence type="ECO:0000259" key="6">
    <source>
        <dbReference type="Pfam" id="PF02016"/>
    </source>
</evidence>
<proteinExistence type="inferred from homology"/>
<dbReference type="InterPro" id="IPR003507">
    <property type="entry name" value="S66_fam"/>
</dbReference>
<keyword evidence="4 8" id="KW-0378">Hydrolase</keyword>
<dbReference type="Proteomes" id="UP001596215">
    <property type="component" value="Unassembled WGS sequence"/>
</dbReference>
<dbReference type="PANTHER" id="PTHR30237:SF2">
    <property type="entry name" value="MUREIN TETRAPEPTIDE CARBOXYPEPTIDASE"/>
    <property type="match status" value="1"/>
</dbReference>
<dbReference type="InterPro" id="IPR040449">
    <property type="entry name" value="Peptidase_S66_N"/>
</dbReference>
<dbReference type="EC" id="3.4.17.13" evidence="8"/>
<dbReference type="InterPro" id="IPR040921">
    <property type="entry name" value="Peptidase_S66C"/>
</dbReference>
<dbReference type="SUPFAM" id="SSF52317">
    <property type="entry name" value="Class I glutamine amidotransferase-like"/>
    <property type="match status" value="1"/>
</dbReference>
<feature type="domain" description="LD-carboxypeptidase N-terminal" evidence="6">
    <location>
        <begin position="7"/>
        <end position="128"/>
    </location>
</feature>
<sequence length="311" mass="34096">MSVNPTIRLIAPSGYCINQQAAERGLDYLLTAGYRLENTGVVTRRYQRFAGTDEQRLADLNHLADCENLPDIVLAVRGGYGASRLLSQIDYSALGKRLAGQPVAICGHSDFTAIQLALLSRCGLITFSAPMLAGNFGASPPSEFTLQHFRNILRQKSYTIHWSGNKQKDFSVSGTLWGGNLAMISSLTGTPWMPQTDNGILVIEDVNEHPFRIERMLLQLWHAGILQRQQAVITGSFSGARPSEYDQDFSLDSVWQYLQELSGVPFIDGLSFGHEQQTVTLPIGATAELTSRAGQNSLTLSGYPVISSSRQ</sequence>
<dbReference type="RefSeq" id="WP_212708851.1">
    <property type="nucleotide sequence ID" value="NZ_BAAAFW010000008.1"/>
</dbReference>
<evidence type="ECO:0000259" key="7">
    <source>
        <dbReference type="Pfam" id="PF17676"/>
    </source>
</evidence>